<dbReference type="Gene3D" id="1.20.1740.10">
    <property type="entry name" value="Amino acid/polyamine transporter I"/>
    <property type="match status" value="1"/>
</dbReference>
<dbReference type="GO" id="GO:0016020">
    <property type="term" value="C:membrane"/>
    <property type="evidence" value="ECO:0007669"/>
    <property type="project" value="UniProtKB-SubCell"/>
</dbReference>
<dbReference type="InterPro" id="IPR050598">
    <property type="entry name" value="AminoAcid_Transporter"/>
</dbReference>
<evidence type="ECO:0000313" key="6">
    <source>
        <dbReference type="EMBL" id="RJE16537.1"/>
    </source>
</evidence>
<feature type="transmembrane region" description="Helical" evidence="5">
    <location>
        <begin position="66"/>
        <end position="84"/>
    </location>
</feature>
<dbReference type="OrthoDB" id="5982228at2759"/>
<dbReference type="EMBL" id="MVGC01004077">
    <property type="protein sequence ID" value="RJE16537.1"/>
    <property type="molecule type" value="Genomic_DNA"/>
</dbReference>
<dbReference type="GO" id="GO:0015179">
    <property type="term" value="F:L-amino acid transmembrane transporter activity"/>
    <property type="evidence" value="ECO:0007669"/>
    <property type="project" value="TreeGrafter"/>
</dbReference>
<organism evidence="6 7">
    <name type="scientific">Aspergillus sclerotialis</name>
    <dbReference type="NCBI Taxonomy" id="2070753"/>
    <lineage>
        <taxon>Eukaryota</taxon>
        <taxon>Fungi</taxon>
        <taxon>Dikarya</taxon>
        <taxon>Ascomycota</taxon>
        <taxon>Pezizomycotina</taxon>
        <taxon>Eurotiomycetes</taxon>
        <taxon>Eurotiomycetidae</taxon>
        <taxon>Eurotiales</taxon>
        <taxon>Aspergillaceae</taxon>
        <taxon>Aspergillus</taxon>
        <taxon>Aspergillus subgen. Polypaecilum</taxon>
    </lineage>
</organism>
<evidence type="ECO:0000256" key="5">
    <source>
        <dbReference type="SAM" id="Phobius"/>
    </source>
</evidence>
<dbReference type="AlphaFoldDB" id="A0A3A2Z591"/>
<dbReference type="InterPro" id="IPR002293">
    <property type="entry name" value="AA/rel_permease1"/>
</dbReference>
<keyword evidence="2 5" id="KW-0812">Transmembrane</keyword>
<dbReference type="PANTHER" id="PTHR11785">
    <property type="entry name" value="AMINO ACID TRANSPORTER"/>
    <property type="match status" value="1"/>
</dbReference>
<accession>A0A3A2Z591</accession>
<feature type="non-terminal residue" evidence="6">
    <location>
        <position position="1"/>
    </location>
</feature>
<sequence>ALSETKNPVRTLKIAAPAAVGSVGIFYMLCNIAYFAAIPKQEFLRSGQIIAATFFTNMLGPKGGKAMSVFVALSAFGNVLSVIFSQGR</sequence>
<feature type="transmembrane region" description="Helical" evidence="5">
    <location>
        <begin position="14"/>
        <end position="36"/>
    </location>
</feature>
<keyword evidence="4 5" id="KW-0472">Membrane</keyword>
<dbReference type="Pfam" id="PF13520">
    <property type="entry name" value="AA_permease_2"/>
    <property type="match status" value="1"/>
</dbReference>
<comment type="subcellular location">
    <subcellularLocation>
        <location evidence="1">Membrane</location>
        <topology evidence="1">Multi-pass membrane protein</topology>
    </subcellularLocation>
</comment>
<keyword evidence="7" id="KW-1185">Reference proteome</keyword>
<dbReference type="STRING" id="2070753.A0A3A2Z591"/>
<evidence type="ECO:0000256" key="2">
    <source>
        <dbReference type="ARBA" id="ARBA00022692"/>
    </source>
</evidence>
<gene>
    <name evidence="6" type="ORF">PHISCL_11126</name>
</gene>
<evidence type="ECO:0000256" key="4">
    <source>
        <dbReference type="ARBA" id="ARBA00023136"/>
    </source>
</evidence>
<evidence type="ECO:0000313" key="7">
    <source>
        <dbReference type="Proteomes" id="UP000266188"/>
    </source>
</evidence>
<reference evidence="7" key="1">
    <citation type="submission" date="2017-02" db="EMBL/GenBank/DDBJ databases">
        <authorList>
            <person name="Tafer H."/>
            <person name="Lopandic K."/>
        </authorList>
    </citation>
    <scope>NUCLEOTIDE SEQUENCE [LARGE SCALE GENOMIC DNA]</scope>
    <source>
        <strain evidence="7">CBS 366.77</strain>
    </source>
</reference>
<evidence type="ECO:0000256" key="1">
    <source>
        <dbReference type="ARBA" id="ARBA00004141"/>
    </source>
</evidence>
<dbReference type="Proteomes" id="UP000266188">
    <property type="component" value="Unassembled WGS sequence"/>
</dbReference>
<proteinExistence type="predicted"/>
<comment type="caution">
    <text evidence="6">The sequence shown here is derived from an EMBL/GenBank/DDBJ whole genome shotgun (WGS) entry which is preliminary data.</text>
</comment>
<keyword evidence="3 5" id="KW-1133">Transmembrane helix</keyword>
<name>A0A3A2Z591_9EURO</name>
<feature type="non-terminal residue" evidence="6">
    <location>
        <position position="88"/>
    </location>
</feature>
<protein>
    <submittedName>
        <fullName evidence="6">Methionine permease</fullName>
    </submittedName>
</protein>
<dbReference type="PANTHER" id="PTHR11785:SF498">
    <property type="entry name" value="HIGH-AFFINITY METHIONINE PERMEASE"/>
    <property type="match status" value="1"/>
</dbReference>
<evidence type="ECO:0000256" key="3">
    <source>
        <dbReference type="ARBA" id="ARBA00022989"/>
    </source>
</evidence>